<dbReference type="Pfam" id="PF02604">
    <property type="entry name" value="PhdYeFM_antitox"/>
    <property type="match status" value="1"/>
</dbReference>
<gene>
    <name evidence="3" type="primary">vapB46</name>
    <name evidence="3" type="ORF">Pfl04_14620</name>
</gene>
<dbReference type="Gene3D" id="3.40.1620.10">
    <property type="entry name" value="YefM-like domain"/>
    <property type="match status" value="1"/>
</dbReference>
<evidence type="ECO:0000313" key="3">
    <source>
        <dbReference type="EMBL" id="GIG73058.1"/>
    </source>
</evidence>
<evidence type="ECO:0000256" key="2">
    <source>
        <dbReference type="RuleBase" id="RU362080"/>
    </source>
</evidence>
<reference evidence="3" key="1">
    <citation type="submission" date="2021-01" db="EMBL/GenBank/DDBJ databases">
        <title>Whole genome shotgun sequence of Planosporangium flavigriseum NBRC 105377.</title>
        <authorList>
            <person name="Komaki H."/>
            <person name="Tamura T."/>
        </authorList>
    </citation>
    <scope>NUCLEOTIDE SEQUENCE</scope>
    <source>
        <strain evidence="3">NBRC 105377</strain>
    </source>
</reference>
<organism evidence="3 4">
    <name type="scientific">Planosporangium flavigriseum</name>
    <dbReference type="NCBI Taxonomy" id="373681"/>
    <lineage>
        <taxon>Bacteria</taxon>
        <taxon>Bacillati</taxon>
        <taxon>Actinomycetota</taxon>
        <taxon>Actinomycetes</taxon>
        <taxon>Micromonosporales</taxon>
        <taxon>Micromonosporaceae</taxon>
        <taxon>Planosporangium</taxon>
    </lineage>
</organism>
<comment type="similarity">
    <text evidence="1 2">Belongs to the phD/YefM antitoxin family.</text>
</comment>
<dbReference type="Proteomes" id="UP000653674">
    <property type="component" value="Unassembled WGS sequence"/>
</dbReference>
<protein>
    <recommendedName>
        <fullName evidence="2">Antitoxin</fullName>
    </recommendedName>
</protein>
<dbReference type="NCBIfam" id="TIGR01552">
    <property type="entry name" value="phd_fam"/>
    <property type="match status" value="1"/>
</dbReference>
<dbReference type="InterPro" id="IPR051416">
    <property type="entry name" value="phD-YefM_TA_antitoxins"/>
</dbReference>
<dbReference type="InterPro" id="IPR036165">
    <property type="entry name" value="YefM-like_sf"/>
</dbReference>
<sequence>MFYIFPMERIGVRELNQNTSQVLARVAGGETLEVTDRGRPIARLVPVDDGLSLLDRLVAEGRAAGPTNTGPIPVPPVLGAPDINAAEHLAAAREDERW</sequence>
<dbReference type="PANTHER" id="PTHR35377">
    <property type="entry name" value="ANTITOXIN VAPB49-RELATED-RELATED"/>
    <property type="match status" value="1"/>
</dbReference>
<evidence type="ECO:0000313" key="4">
    <source>
        <dbReference type="Proteomes" id="UP000653674"/>
    </source>
</evidence>
<dbReference type="AlphaFoldDB" id="A0A8J3LGS7"/>
<evidence type="ECO:0000256" key="1">
    <source>
        <dbReference type="ARBA" id="ARBA00009981"/>
    </source>
</evidence>
<dbReference type="PANTHER" id="PTHR35377:SF5">
    <property type="entry name" value="ANTITOXIN VAPB46"/>
    <property type="match status" value="1"/>
</dbReference>
<comment type="caution">
    <text evidence="3">The sequence shown here is derived from an EMBL/GenBank/DDBJ whole genome shotgun (WGS) entry which is preliminary data.</text>
</comment>
<proteinExistence type="inferred from homology"/>
<dbReference type="SUPFAM" id="SSF143120">
    <property type="entry name" value="YefM-like"/>
    <property type="match status" value="1"/>
</dbReference>
<name>A0A8J3LGS7_9ACTN</name>
<dbReference type="GO" id="GO:0097351">
    <property type="term" value="F:toxin sequestering activity"/>
    <property type="evidence" value="ECO:0007669"/>
    <property type="project" value="TreeGrafter"/>
</dbReference>
<keyword evidence="4" id="KW-1185">Reference proteome</keyword>
<comment type="function">
    <text evidence="2">Antitoxin component of a type II toxin-antitoxin (TA) system.</text>
</comment>
<accession>A0A8J3LGS7</accession>
<dbReference type="EMBL" id="BONU01000006">
    <property type="protein sequence ID" value="GIG73058.1"/>
    <property type="molecule type" value="Genomic_DNA"/>
</dbReference>
<dbReference type="InterPro" id="IPR006442">
    <property type="entry name" value="Antitoxin_Phd/YefM"/>
</dbReference>